<keyword evidence="6 13" id="KW-0328">Glycosyltransferase</keyword>
<feature type="transmembrane region" description="Helical" evidence="13">
    <location>
        <begin position="353"/>
        <end position="374"/>
    </location>
</feature>
<evidence type="ECO:0000256" key="13">
    <source>
        <dbReference type="RuleBase" id="RU365064"/>
    </source>
</evidence>
<dbReference type="GO" id="GO:0005789">
    <property type="term" value="C:endoplasmic reticulum membrane"/>
    <property type="evidence" value="ECO:0007669"/>
    <property type="project" value="UniProtKB-SubCell"/>
</dbReference>
<feature type="transmembrane region" description="Helical" evidence="13">
    <location>
        <begin position="6"/>
        <end position="25"/>
    </location>
</feature>
<keyword evidence="7 13" id="KW-0808">Transferase</keyword>
<protein>
    <recommendedName>
        <fullName evidence="4 13">GPI mannosyltransferase 1</fullName>
        <ecNumber evidence="13">2.4.1.-</ecNumber>
    </recommendedName>
    <alternativeName>
        <fullName evidence="13">GPI mannosyltransferase I</fullName>
    </alternativeName>
</protein>
<evidence type="ECO:0000256" key="5">
    <source>
        <dbReference type="ARBA" id="ARBA00022502"/>
    </source>
</evidence>
<dbReference type="UniPathway" id="UPA00196"/>
<feature type="transmembrane region" description="Helical" evidence="13">
    <location>
        <begin position="328"/>
        <end position="347"/>
    </location>
</feature>
<evidence type="ECO:0000256" key="10">
    <source>
        <dbReference type="ARBA" id="ARBA00022989"/>
    </source>
</evidence>
<dbReference type="Pfam" id="PF05007">
    <property type="entry name" value="Mannosyl_trans"/>
    <property type="match status" value="1"/>
</dbReference>
<dbReference type="EC" id="2.4.1.-" evidence="13"/>
<dbReference type="GO" id="GO:1990529">
    <property type="term" value="C:glycosylphosphatidylinositol-mannosyltransferase I complex"/>
    <property type="evidence" value="ECO:0007669"/>
    <property type="project" value="TreeGrafter"/>
</dbReference>
<dbReference type="GO" id="GO:0004376">
    <property type="term" value="F:GPI mannosyltransferase activity"/>
    <property type="evidence" value="ECO:0007669"/>
    <property type="project" value="InterPro"/>
</dbReference>
<evidence type="ECO:0000256" key="3">
    <source>
        <dbReference type="ARBA" id="ARBA00011071"/>
    </source>
</evidence>
<evidence type="ECO:0000313" key="15">
    <source>
        <dbReference type="Proteomes" id="UP000236544"/>
    </source>
</evidence>
<keyword evidence="15" id="KW-1185">Reference proteome</keyword>
<evidence type="ECO:0000256" key="4">
    <source>
        <dbReference type="ARBA" id="ARBA00013797"/>
    </source>
</evidence>
<sequence>MDLATVSLFLGALALRIGFFFYGIYQDKYFEVKYTDVDYFVFNDAASYVFHGLSPYLRDTYRYTPLLSWLLVPNHYLQWIHFGKMMFVLFDLLTGLLILNLLEVQSKRKKLILSSLWLLNFMVITISTRGNAESVLCFLILLSLYFLKVRQFVLSGLFLGFAIHFKIYPIIYSIPVAIYVYRQREGGLLNVFKVGVAALLALAGTSYWMYQIYGMEFLDNAYFYHLTRTDHRHNFSVFHMLLYFESALPTASFWAKLAFLPQAAVTLGVVPLLIRDSSFNNLLSLLFIQTFAFVTYNKVCTSQYFIWYLIFLPFYLARTNITLKRGLVMTLIWVGTQGVWLFFGYLLEFKGKNVFYPCLFLASLSFFLGNVWILGQFIDDLKVKSELSEEKKKR</sequence>
<comment type="subcellular location">
    <subcellularLocation>
        <location evidence="1 13">Endoplasmic reticulum membrane</location>
        <topology evidence="1 13">Multi-pass membrane protein</topology>
    </subcellularLocation>
</comment>
<dbReference type="EMBL" id="LN890555">
    <property type="protein sequence ID" value="CUS24539.1"/>
    <property type="molecule type" value="Genomic_DNA"/>
</dbReference>
<dbReference type="GO" id="GO:0051751">
    <property type="term" value="F:alpha-1,4-mannosyltransferase activity"/>
    <property type="evidence" value="ECO:0007669"/>
    <property type="project" value="InterPro"/>
</dbReference>
<feature type="transmembrane region" description="Helical" evidence="13">
    <location>
        <begin position="188"/>
        <end position="210"/>
    </location>
</feature>
<dbReference type="InterPro" id="IPR007704">
    <property type="entry name" value="PIG-M"/>
</dbReference>
<feature type="transmembrane region" description="Helical" evidence="13">
    <location>
        <begin position="152"/>
        <end position="181"/>
    </location>
</feature>
<evidence type="ECO:0000256" key="2">
    <source>
        <dbReference type="ARBA" id="ARBA00004687"/>
    </source>
</evidence>
<dbReference type="PANTHER" id="PTHR12886">
    <property type="entry name" value="PIG-M MANNOSYLTRANSFERASE"/>
    <property type="match status" value="1"/>
</dbReference>
<dbReference type="Proteomes" id="UP000236544">
    <property type="component" value="Unassembled WGS sequence"/>
</dbReference>
<name>A0A0N7MMA3_9SACH</name>
<feature type="transmembrane region" description="Helical" evidence="13">
    <location>
        <begin position="76"/>
        <end position="99"/>
    </location>
</feature>
<keyword evidence="9 13" id="KW-0256">Endoplasmic reticulum</keyword>
<dbReference type="GO" id="GO:0006506">
    <property type="term" value="P:GPI anchor biosynthetic process"/>
    <property type="evidence" value="ECO:0007669"/>
    <property type="project" value="UniProtKB-UniPathway"/>
</dbReference>
<feature type="transmembrane region" description="Helical" evidence="13">
    <location>
        <begin position="253"/>
        <end position="274"/>
    </location>
</feature>
<gene>
    <name evidence="14" type="ORF">LAQU0_S17e01222g</name>
</gene>
<evidence type="ECO:0000256" key="8">
    <source>
        <dbReference type="ARBA" id="ARBA00022692"/>
    </source>
</evidence>
<keyword evidence="5 13" id="KW-0337">GPI-anchor biosynthesis</keyword>
<reference evidence="15" key="1">
    <citation type="submission" date="2015-10" db="EMBL/GenBank/DDBJ databases">
        <authorList>
            <person name="Devillers H."/>
        </authorList>
    </citation>
    <scope>NUCLEOTIDE SEQUENCE [LARGE SCALE GENOMIC DNA]</scope>
</reference>
<organism evidence="14 15">
    <name type="scientific">Lachancea quebecensis</name>
    <dbReference type="NCBI Taxonomy" id="1654605"/>
    <lineage>
        <taxon>Eukaryota</taxon>
        <taxon>Fungi</taxon>
        <taxon>Dikarya</taxon>
        <taxon>Ascomycota</taxon>
        <taxon>Saccharomycotina</taxon>
        <taxon>Saccharomycetes</taxon>
        <taxon>Saccharomycetales</taxon>
        <taxon>Saccharomycetaceae</taxon>
        <taxon>Lachancea</taxon>
    </lineage>
</organism>
<comment type="similarity">
    <text evidence="3 13">Belongs to the PIGM family.</text>
</comment>
<dbReference type="OrthoDB" id="1741594at2759"/>
<comment type="function">
    <text evidence="12 13">Mannosyltransferase involved in glycosylphosphatidylinositol-anchor biosynthesis. Transfers the first alpha-1,4-mannose to GlcN-acyl-PI during GPI precursor assembly. Required for cell wall integrity.</text>
</comment>
<dbReference type="AlphaFoldDB" id="A0A0N7MMA3"/>
<keyword evidence="10 13" id="KW-1133">Transmembrane helix</keyword>
<keyword evidence="8 13" id="KW-0812">Transmembrane</keyword>
<evidence type="ECO:0000256" key="6">
    <source>
        <dbReference type="ARBA" id="ARBA00022676"/>
    </source>
</evidence>
<evidence type="ECO:0000256" key="9">
    <source>
        <dbReference type="ARBA" id="ARBA00022824"/>
    </source>
</evidence>
<proteinExistence type="inferred from homology"/>
<dbReference type="PANTHER" id="PTHR12886:SF0">
    <property type="entry name" value="GPI MANNOSYLTRANSFERASE 1"/>
    <property type="match status" value="1"/>
</dbReference>
<evidence type="ECO:0000256" key="7">
    <source>
        <dbReference type="ARBA" id="ARBA00022679"/>
    </source>
</evidence>
<accession>A0A0N7MMA3</accession>
<evidence type="ECO:0000313" key="14">
    <source>
        <dbReference type="EMBL" id="CUS24539.1"/>
    </source>
</evidence>
<comment type="pathway">
    <text evidence="2 13">Glycolipid biosynthesis; glycosylphosphatidylinositol-anchor biosynthesis.</text>
</comment>
<keyword evidence="11 13" id="KW-0472">Membrane</keyword>
<evidence type="ECO:0000256" key="12">
    <source>
        <dbReference type="ARBA" id="ARBA00025399"/>
    </source>
</evidence>
<evidence type="ECO:0000256" key="11">
    <source>
        <dbReference type="ARBA" id="ARBA00023136"/>
    </source>
</evidence>
<feature type="transmembrane region" description="Helical" evidence="13">
    <location>
        <begin position="281"/>
        <end position="299"/>
    </location>
</feature>
<evidence type="ECO:0000256" key="1">
    <source>
        <dbReference type="ARBA" id="ARBA00004477"/>
    </source>
</evidence>